<dbReference type="PANTHER" id="PTHR31833">
    <property type="entry name" value="UPF0690 PROTEIN C1ORF52"/>
    <property type="match status" value="1"/>
</dbReference>
<gene>
    <name evidence="3" type="ORF">Sradi_1400700</name>
</gene>
<evidence type="ECO:0000256" key="1">
    <source>
        <dbReference type="ARBA" id="ARBA00004328"/>
    </source>
</evidence>
<protein>
    <submittedName>
        <fullName evidence="3">Uncharacterized protein</fullName>
    </submittedName>
</protein>
<reference evidence="3" key="1">
    <citation type="submission" date="2020-06" db="EMBL/GenBank/DDBJ databases">
        <authorList>
            <person name="Li T."/>
            <person name="Hu X."/>
            <person name="Zhang T."/>
            <person name="Song X."/>
            <person name="Zhang H."/>
            <person name="Dai N."/>
            <person name="Sheng W."/>
            <person name="Hou X."/>
            <person name="Wei L."/>
        </authorList>
    </citation>
    <scope>NUCLEOTIDE SEQUENCE</scope>
    <source>
        <strain evidence="3">G02</strain>
        <tissue evidence="3">Leaf</tissue>
    </source>
</reference>
<feature type="region of interest" description="Disordered" evidence="2">
    <location>
        <begin position="241"/>
        <end position="409"/>
    </location>
</feature>
<evidence type="ECO:0000256" key="2">
    <source>
        <dbReference type="SAM" id="MobiDB-lite"/>
    </source>
</evidence>
<feature type="compositionally biased region" description="Basic and acidic residues" evidence="2">
    <location>
        <begin position="242"/>
        <end position="256"/>
    </location>
</feature>
<sequence>MRLYTRSSQNYTTIAEHLRRRFSDFYGFSLPFENFHPDEGTVDVIKINLERNDMFKNTFYVFLYAGEACALGNNTKEFLYYIHVSYAGPHPWTLSCLCMEVLNISNVELLRVLNTQKITDELATIATIFQTLLDPGRPESQIANVREAELNVATRRWPNLEKIVTQSSQRQTHGLSHIYELKSVVWTRLEPGSYLTVNNTIAERRRPDRDSRRIYAFSPENETLLHRGFCSSSDTYIRKHRDQSNVEMKRGLRWSDGEDDASSSDDSSTLDTDTEDNNGGSKSRKGDTSESSKLKPSQADSGKKKKKGIDFEALSRHGYKGGLSVLSVPPPKEPEQEQDWSWSSGKEKQANDAEESFEDRQKTRAAIADGEQLVNVQTSKEKKNASFQQKEKRKRDLGQASRGKNYVEEEKRLLRDSGIYSGFDS</sequence>
<organism evidence="3">
    <name type="scientific">Sesamum radiatum</name>
    <name type="common">Black benniseed</name>
    <dbReference type="NCBI Taxonomy" id="300843"/>
    <lineage>
        <taxon>Eukaryota</taxon>
        <taxon>Viridiplantae</taxon>
        <taxon>Streptophyta</taxon>
        <taxon>Embryophyta</taxon>
        <taxon>Tracheophyta</taxon>
        <taxon>Spermatophyta</taxon>
        <taxon>Magnoliopsida</taxon>
        <taxon>eudicotyledons</taxon>
        <taxon>Gunneridae</taxon>
        <taxon>Pentapetalae</taxon>
        <taxon>asterids</taxon>
        <taxon>lamiids</taxon>
        <taxon>Lamiales</taxon>
        <taxon>Pedaliaceae</taxon>
        <taxon>Sesamum</taxon>
    </lineage>
</organism>
<accession>A0AAW2USV5</accession>
<comment type="subcellular location">
    <subcellularLocation>
        <location evidence="1">Virion</location>
    </subcellularLocation>
</comment>
<dbReference type="Pfam" id="PF03216">
    <property type="entry name" value="Rhabdo_ncap_2"/>
    <property type="match status" value="1"/>
</dbReference>
<proteinExistence type="predicted"/>
<dbReference type="InterPro" id="IPR004902">
    <property type="entry name" value="Rhabdo_ncap_2"/>
</dbReference>
<evidence type="ECO:0000313" key="3">
    <source>
        <dbReference type="EMBL" id="KAL0419872.1"/>
    </source>
</evidence>
<dbReference type="PANTHER" id="PTHR31833:SF2">
    <property type="entry name" value="UPF0690 PROTEIN C1ORF52"/>
    <property type="match status" value="1"/>
</dbReference>
<name>A0AAW2USV5_SESRA</name>
<reference evidence="3" key="2">
    <citation type="journal article" date="2024" name="Plant">
        <title>Genomic evolution and insights into agronomic trait innovations of Sesamum species.</title>
        <authorList>
            <person name="Miao H."/>
            <person name="Wang L."/>
            <person name="Qu L."/>
            <person name="Liu H."/>
            <person name="Sun Y."/>
            <person name="Le M."/>
            <person name="Wang Q."/>
            <person name="Wei S."/>
            <person name="Zheng Y."/>
            <person name="Lin W."/>
            <person name="Duan Y."/>
            <person name="Cao H."/>
            <person name="Xiong S."/>
            <person name="Wang X."/>
            <person name="Wei L."/>
            <person name="Li C."/>
            <person name="Ma Q."/>
            <person name="Ju M."/>
            <person name="Zhao R."/>
            <person name="Li G."/>
            <person name="Mu C."/>
            <person name="Tian Q."/>
            <person name="Mei H."/>
            <person name="Zhang T."/>
            <person name="Gao T."/>
            <person name="Zhang H."/>
        </authorList>
    </citation>
    <scope>NUCLEOTIDE SEQUENCE</scope>
    <source>
        <strain evidence="3">G02</strain>
    </source>
</reference>
<dbReference type="EMBL" id="JACGWJ010000005">
    <property type="protein sequence ID" value="KAL0419872.1"/>
    <property type="molecule type" value="Genomic_DNA"/>
</dbReference>
<feature type="compositionally biased region" description="Basic and acidic residues" evidence="2">
    <location>
        <begin position="284"/>
        <end position="293"/>
    </location>
</feature>
<comment type="caution">
    <text evidence="3">The sequence shown here is derived from an EMBL/GenBank/DDBJ whole genome shotgun (WGS) entry which is preliminary data.</text>
</comment>
<dbReference type="AlphaFoldDB" id="A0AAW2USV5"/>